<dbReference type="InterPro" id="IPR030925">
    <property type="entry name" value="T2SS_GspN_Lepto"/>
</dbReference>
<protein>
    <submittedName>
        <fullName evidence="2">Type II secretion system protein N</fullName>
    </submittedName>
</protein>
<sequence length="335" mass="35083">MATEKPARWKIVLGYSAFTVLALVLCFLLTFPYSALRARAATEALRAGYALRIGSLRPGLVGLTARDVRLSVPPGALSPETVAALTSGDADAARMLAPAELGEPILIDSVFARPTLFPPGVAFHAQVMGGTVSGSVGGRSERRVKVRLSGLDPSQGNLKNFTGLDMEGRLNGSLDLRLPAGVGTGGRPGEPDLAQADGELALDGQALQLKGSVPGVGLVGQSPVALAFPEGLPAIPLGELQGVIRFEKGQGTVDTLQLRSDQVELQATGTLRLKPRLQYTEPALDVKLRVEPELVKNLGVAGAGLSFLPPDKDDPKFRAARLSGSMGKLSFLPKR</sequence>
<keyword evidence="1" id="KW-1133">Transmembrane helix</keyword>
<organism evidence="2 3">
    <name type="scientific">Stigmatella aurantiaca</name>
    <dbReference type="NCBI Taxonomy" id="41"/>
    <lineage>
        <taxon>Bacteria</taxon>
        <taxon>Pseudomonadati</taxon>
        <taxon>Myxococcota</taxon>
        <taxon>Myxococcia</taxon>
        <taxon>Myxococcales</taxon>
        <taxon>Cystobacterineae</taxon>
        <taxon>Archangiaceae</taxon>
        <taxon>Stigmatella</taxon>
    </lineage>
</organism>
<dbReference type="NCBIfam" id="TIGR04411">
    <property type="entry name" value="T2SS_GspN_Lepto"/>
    <property type="match status" value="1"/>
</dbReference>
<dbReference type="RefSeq" id="WP_075010418.1">
    <property type="nucleotide sequence ID" value="NZ_FOAP01000025.1"/>
</dbReference>
<reference evidence="3" key="1">
    <citation type="submission" date="2016-10" db="EMBL/GenBank/DDBJ databases">
        <authorList>
            <person name="Varghese N."/>
            <person name="Submissions S."/>
        </authorList>
    </citation>
    <scope>NUCLEOTIDE SEQUENCE [LARGE SCALE GENOMIC DNA]</scope>
    <source>
        <strain evidence="3">DSM 17044</strain>
    </source>
</reference>
<keyword evidence="1" id="KW-0472">Membrane</keyword>
<dbReference type="OrthoDB" id="5490255at2"/>
<keyword evidence="1" id="KW-0812">Transmembrane</keyword>
<gene>
    <name evidence="2" type="ORF">SAMN05444354_12521</name>
</gene>
<dbReference type="Proteomes" id="UP000182719">
    <property type="component" value="Unassembled WGS sequence"/>
</dbReference>
<keyword evidence="3" id="KW-1185">Reference proteome</keyword>
<name>A0A1H8C1Z4_STIAU</name>
<accession>A0A1H8C1Z4</accession>
<feature type="transmembrane region" description="Helical" evidence="1">
    <location>
        <begin position="12"/>
        <end position="33"/>
    </location>
</feature>
<dbReference type="AlphaFoldDB" id="A0A1H8C1Z4"/>
<evidence type="ECO:0000256" key="1">
    <source>
        <dbReference type="SAM" id="Phobius"/>
    </source>
</evidence>
<dbReference type="EMBL" id="FOAP01000025">
    <property type="protein sequence ID" value="SEM88444.1"/>
    <property type="molecule type" value="Genomic_DNA"/>
</dbReference>
<evidence type="ECO:0000313" key="2">
    <source>
        <dbReference type="EMBL" id="SEM88444.1"/>
    </source>
</evidence>
<proteinExistence type="predicted"/>
<evidence type="ECO:0000313" key="3">
    <source>
        <dbReference type="Proteomes" id="UP000182719"/>
    </source>
</evidence>